<keyword evidence="4" id="KW-1185">Reference proteome</keyword>
<proteinExistence type="predicted"/>
<evidence type="ECO:0000259" key="2">
    <source>
        <dbReference type="Pfam" id="PF07811"/>
    </source>
</evidence>
<evidence type="ECO:0000313" key="4">
    <source>
        <dbReference type="Proteomes" id="UP000031977"/>
    </source>
</evidence>
<keyword evidence="1" id="KW-0472">Membrane</keyword>
<dbReference type="AlphaFoldDB" id="A0A0C3DG13"/>
<feature type="transmembrane region" description="Helical" evidence="1">
    <location>
        <begin position="12"/>
        <end position="31"/>
    </location>
</feature>
<keyword evidence="1" id="KW-0812">Transmembrane</keyword>
<feature type="domain" description="TadE-like" evidence="2">
    <location>
        <begin position="10"/>
        <end position="52"/>
    </location>
</feature>
<reference evidence="3 4" key="1">
    <citation type="submission" date="2015-01" db="EMBL/GenBank/DDBJ databases">
        <title>Draft genome of Vibrio mytili type strain CAIM 528.</title>
        <authorList>
            <person name="Gonzalez-Castillo A."/>
            <person name="Gomez-Gil B."/>
            <person name="Enciso-Ibarra J."/>
        </authorList>
    </citation>
    <scope>NUCLEOTIDE SEQUENCE [LARGE SCALE GENOMIC DNA]</scope>
    <source>
        <strain evidence="3 4">CAIM 528</strain>
    </source>
</reference>
<dbReference type="EMBL" id="JXOK01000053">
    <property type="protein sequence ID" value="KIN10314.1"/>
    <property type="molecule type" value="Genomic_DNA"/>
</dbReference>
<evidence type="ECO:0000313" key="3">
    <source>
        <dbReference type="EMBL" id="KIN10314.1"/>
    </source>
</evidence>
<comment type="caution">
    <text evidence="3">The sequence shown here is derived from an EMBL/GenBank/DDBJ whole genome shotgun (WGS) entry which is preliminary data.</text>
</comment>
<dbReference type="Proteomes" id="UP000031977">
    <property type="component" value="Unassembled WGS sequence"/>
</dbReference>
<evidence type="ECO:0000256" key="1">
    <source>
        <dbReference type="SAM" id="Phobius"/>
    </source>
</evidence>
<dbReference type="Pfam" id="PF07811">
    <property type="entry name" value="TadE"/>
    <property type="match status" value="1"/>
</dbReference>
<accession>A0A0C3DG13</accession>
<keyword evidence="1" id="KW-1133">Transmembrane helix</keyword>
<dbReference type="InterPro" id="IPR012495">
    <property type="entry name" value="TadE-like_dom"/>
</dbReference>
<dbReference type="STRING" id="50718.SU60_14385"/>
<gene>
    <name evidence="3" type="ORF">SU60_14385</name>
</gene>
<name>A0A0C3DG13_9VIBR</name>
<sequence length="147" mass="16167">MYKTNRYQGGLAALEFIICLPVLLMLAVLLIDVSRAFIQYTEINKALQNGVRYAVVDTYGTLDFGAIADKNKIKNVVVYGTPSPPVGASKVLKYIEKDDVDIDDTTVPNEVTLSATYTYEPIFNTLPFTNNSLSFTIGASTKMRTAP</sequence>
<protein>
    <submittedName>
        <fullName evidence="3">Pilus assembly protein TadE</fullName>
    </submittedName>
</protein>
<organism evidence="3 4">
    <name type="scientific">Vibrio mytili</name>
    <dbReference type="NCBI Taxonomy" id="50718"/>
    <lineage>
        <taxon>Bacteria</taxon>
        <taxon>Pseudomonadati</taxon>
        <taxon>Pseudomonadota</taxon>
        <taxon>Gammaproteobacteria</taxon>
        <taxon>Vibrionales</taxon>
        <taxon>Vibrionaceae</taxon>
        <taxon>Vibrio</taxon>
    </lineage>
</organism>